<dbReference type="Proteomes" id="UP000095228">
    <property type="component" value="Chromosome"/>
</dbReference>
<dbReference type="KEGG" id="obg:Verru16b_01917"/>
<evidence type="ECO:0000313" key="7">
    <source>
        <dbReference type="EMBL" id="AOS44848.1"/>
    </source>
</evidence>
<feature type="transmembrane region" description="Helical" evidence="6">
    <location>
        <begin position="472"/>
        <end position="493"/>
    </location>
</feature>
<keyword evidence="8" id="KW-1185">Reference proteome</keyword>
<keyword evidence="4 6" id="KW-1133">Transmembrane helix</keyword>
<feature type="transmembrane region" description="Helical" evidence="6">
    <location>
        <begin position="51"/>
        <end position="71"/>
    </location>
</feature>
<dbReference type="EMBL" id="CP016094">
    <property type="protein sequence ID" value="AOS44848.1"/>
    <property type="molecule type" value="Genomic_DNA"/>
</dbReference>
<evidence type="ECO:0000256" key="4">
    <source>
        <dbReference type="ARBA" id="ARBA00022989"/>
    </source>
</evidence>
<dbReference type="InterPro" id="IPR011701">
    <property type="entry name" value="MFS"/>
</dbReference>
<keyword evidence="2" id="KW-0813">Transport</keyword>
<comment type="subcellular location">
    <subcellularLocation>
        <location evidence="1">Membrane</location>
        <topology evidence="1">Multi-pass membrane protein</topology>
    </subcellularLocation>
</comment>
<feature type="transmembrane region" description="Helical" evidence="6">
    <location>
        <begin position="383"/>
        <end position="402"/>
    </location>
</feature>
<dbReference type="Gene3D" id="1.20.1250.20">
    <property type="entry name" value="MFS general substrate transporter like domains"/>
    <property type="match status" value="2"/>
</dbReference>
<evidence type="ECO:0000256" key="3">
    <source>
        <dbReference type="ARBA" id="ARBA00022692"/>
    </source>
</evidence>
<organism evidence="7 8">
    <name type="scientific">Lacunisphaera limnophila</name>
    <dbReference type="NCBI Taxonomy" id="1838286"/>
    <lineage>
        <taxon>Bacteria</taxon>
        <taxon>Pseudomonadati</taxon>
        <taxon>Verrucomicrobiota</taxon>
        <taxon>Opitutia</taxon>
        <taxon>Opitutales</taxon>
        <taxon>Opitutaceae</taxon>
        <taxon>Lacunisphaera</taxon>
    </lineage>
</organism>
<dbReference type="SUPFAM" id="SSF103473">
    <property type="entry name" value="MFS general substrate transporter"/>
    <property type="match status" value="1"/>
</dbReference>
<sequence>MTSLQKPRLNFWQLWNMSFGYVGIQFGFALQNANVSRIFETLGASVDAIPILWIAGPVTGLVVQPIVGYLSDKTWNRLGRRKPYFLIGAISASLALLVMPNSPALWFAAGMLWIMDAAINLTMEPMRAFVGDMLPDDQRTTGFAVQTFFIGASSVIGSLLPWLLTNVFNVANTAPAGQVPDSVKWSFYLGGIVYLGAVLWTIIRTKEYSPEQQRAFHGEAESAEPEGEPAFTLNPGRYYGLGTGFVLAGLVGSLVVHQFAWDKGLYILSFGLSGYGLLQIVAAWRYNAGRKRGLVELMHDLNNMPGPMKQLSLAQMFTWFALFAFFIYATTAVTSHHFGSTDPRSDAYNQGANWVGVLMAVWNGVAALAAFALPVLARRTSRVLTHVVCLVVGGLGLGSMYFVRDPLWLIASMTAFGLAWASLLTMPYAILSSVVPYRKMGVYMGMFNFFIVIPQIIAAALLGLLVRTVFDGHAVNALLLGGVSMIIAAGLMLRVRDERGAG</sequence>
<evidence type="ECO:0000256" key="1">
    <source>
        <dbReference type="ARBA" id="ARBA00004141"/>
    </source>
</evidence>
<dbReference type="RefSeq" id="WP_069962059.1">
    <property type="nucleotide sequence ID" value="NZ_CP016094.1"/>
</dbReference>
<feature type="transmembrane region" description="Helical" evidence="6">
    <location>
        <begin position="83"/>
        <end position="99"/>
    </location>
</feature>
<feature type="transmembrane region" description="Helical" evidence="6">
    <location>
        <begin position="143"/>
        <end position="165"/>
    </location>
</feature>
<dbReference type="AlphaFoldDB" id="A0A1D8AVB6"/>
<accession>A0A1D8AVB6</accession>
<feature type="transmembrane region" description="Helical" evidence="6">
    <location>
        <begin position="313"/>
        <end position="334"/>
    </location>
</feature>
<dbReference type="GO" id="GO:0022857">
    <property type="term" value="F:transmembrane transporter activity"/>
    <property type="evidence" value="ECO:0007669"/>
    <property type="project" value="InterPro"/>
</dbReference>
<dbReference type="PATRIC" id="fig|1838286.3.peg.1929"/>
<feature type="transmembrane region" description="Helical" evidence="6">
    <location>
        <begin position="265"/>
        <end position="284"/>
    </location>
</feature>
<protein>
    <submittedName>
        <fullName evidence="7">Major Facilitator Superfamily protein</fullName>
    </submittedName>
</protein>
<feature type="transmembrane region" description="Helical" evidence="6">
    <location>
        <begin position="442"/>
        <end position="466"/>
    </location>
</feature>
<gene>
    <name evidence="7" type="ORF">Verru16b_01917</name>
</gene>
<dbReference type="GO" id="GO:0016020">
    <property type="term" value="C:membrane"/>
    <property type="evidence" value="ECO:0007669"/>
    <property type="project" value="UniProtKB-SubCell"/>
</dbReference>
<feature type="transmembrane region" description="Helical" evidence="6">
    <location>
        <begin position="12"/>
        <end position="31"/>
    </location>
</feature>
<evidence type="ECO:0000313" key="8">
    <source>
        <dbReference type="Proteomes" id="UP000095228"/>
    </source>
</evidence>
<feature type="transmembrane region" description="Helical" evidence="6">
    <location>
        <begin position="354"/>
        <end position="376"/>
    </location>
</feature>
<keyword evidence="5 6" id="KW-0472">Membrane</keyword>
<evidence type="ECO:0000256" key="5">
    <source>
        <dbReference type="ARBA" id="ARBA00023136"/>
    </source>
</evidence>
<keyword evidence="3 6" id="KW-0812">Transmembrane</keyword>
<feature type="transmembrane region" description="Helical" evidence="6">
    <location>
        <begin position="185"/>
        <end position="203"/>
    </location>
</feature>
<evidence type="ECO:0000256" key="2">
    <source>
        <dbReference type="ARBA" id="ARBA00022448"/>
    </source>
</evidence>
<dbReference type="Pfam" id="PF07690">
    <property type="entry name" value="MFS_1"/>
    <property type="match status" value="2"/>
</dbReference>
<proteinExistence type="predicted"/>
<dbReference type="PANTHER" id="PTHR19432">
    <property type="entry name" value="SUGAR TRANSPORTER"/>
    <property type="match status" value="1"/>
</dbReference>
<feature type="transmembrane region" description="Helical" evidence="6">
    <location>
        <begin position="238"/>
        <end position="259"/>
    </location>
</feature>
<reference evidence="7 8" key="1">
    <citation type="submission" date="2016-06" db="EMBL/GenBank/DDBJ databases">
        <title>Three novel species with peptidoglycan cell walls form the new genus Lacunisphaera gen. nov. in the family Opitutaceae of the verrucomicrobial subdivision 4.</title>
        <authorList>
            <person name="Rast P."/>
            <person name="Gloeckner I."/>
            <person name="Jogler M."/>
            <person name="Boedeker C."/>
            <person name="Jeske O."/>
            <person name="Wiegand S."/>
            <person name="Reinhardt R."/>
            <person name="Schumann P."/>
            <person name="Rohde M."/>
            <person name="Spring S."/>
            <person name="Gloeckner F.O."/>
            <person name="Jogler C."/>
        </authorList>
    </citation>
    <scope>NUCLEOTIDE SEQUENCE [LARGE SCALE GENOMIC DNA]</scope>
    <source>
        <strain evidence="7 8">IG16b</strain>
    </source>
</reference>
<dbReference type="STRING" id="1838286.Verru16b_01917"/>
<dbReference type="OrthoDB" id="7584869at2"/>
<feature type="transmembrane region" description="Helical" evidence="6">
    <location>
        <begin position="105"/>
        <end position="123"/>
    </location>
</feature>
<dbReference type="PANTHER" id="PTHR19432:SF35">
    <property type="entry name" value="SOLUTE CARRIER FAMILY 45 MEMBER 3 ISOFORM X1"/>
    <property type="match status" value="1"/>
</dbReference>
<feature type="transmembrane region" description="Helical" evidence="6">
    <location>
        <begin position="408"/>
        <end position="430"/>
    </location>
</feature>
<name>A0A1D8AVB6_9BACT</name>
<dbReference type="InterPro" id="IPR036259">
    <property type="entry name" value="MFS_trans_sf"/>
</dbReference>
<evidence type="ECO:0000256" key="6">
    <source>
        <dbReference type="SAM" id="Phobius"/>
    </source>
</evidence>